<dbReference type="Pfam" id="PF03975">
    <property type="entry name" value="CheD"/>
    <property type="match status" value="1"/>
</dbReference>
<comment type="function">
    <text evidence="3">Probably deamidates glutamine residues to glutamate on methyl-accepting chemotaxis receptors (MCPs), playing an important role in chemotaxis.</text>
</comment>
<keyword evidence="2 3" id="KW-0378">Hydrolase</keyword>
<organism evidence="4 5">
    <name type="scientific">Asaccharospora irregularis DSM 2635</name>
    <dbReference type="NCBI Taxonomy" id="1121321"/>
    <lineage>
        <taxon>Bacteria</taxon>
        <taxon>Bacillati</taxon>
        <taxon>Bacillota</taxon>
        <taxon>Clostridia</taxon>
        <taxon>Peptostreptococcales</taxon>
        <taxon>Peptostreptococcaceae</taxon>
        <taxon>Asaccharospora</taxon>
    </lineage>
</organism>
<sequence length="161" mass="17267">MDNVTVGIAEYKIVKAPSKIMTIGLGSCCGVVLYDDINKIAGLVHILLSESINGGNIQNKSKYADTGITLLYEQMKKSGANSRFIKAKLAGGAHMFNFNNPGNSIFTIGEKNVKACKETLAKLNISIVSEDVLGTSGRTIIFDTMTSKLCIKSVGKAEKFI</sequence>
<dbReference type="RefSeq" id="WP_073125328.1">
    <property type="nucleotide sequence ID" value="NZ_BAABCH010000101.1"/>
</dbReference>
<dbReference type="PANTHER" id="PTHR35147:SF1">
    <property type="entry name" value="CHEMORECEPTOR GLUTAMINE DEAMIDASE CHED-RELATED"/>
    <property type="match status" value="1"/>
</dbReference>
<evidence type="ECO:0000256" key="1">
    <source>
        <dbReference type="ARBA" id="ARBA00022500"/>
    </source>
</evidence>
<evidence type="ECO:0000256" key="3">
    <source>
        <dbReference type="HAMAP-Rule" id="MF_01440"/>
    </source>
</evidence>
<dbReference type="InterPro" id="IPR011324">
    <property type="entry name" value="Cytotoxic_necrot_fac-like_cat"/>
</dbReference>
<dbReference type="AlphaFoldDB" id="A0A1M5NEX1"/>
<evidence type="ECO:0000256" key="2">
    <source>
        <dbReference type="ARBA" id="ARBA00022801"/>
    </source>
</evidence>
<proteinExistence type="inferred from homology"/>
<gene>
    <name evidence="3" type="primary">cheD</name>
    <name evidence="4" type="ORF">SAMN04488530_11032</name>
</gene>
<dbReference type="SUPFAM" id="SSF64438">
    <property type="entry name" value="CNF1/YfiH-like putative cysteine hydrolases"/>
    <property type="match status" value="1"/>
</dbReference>
<reference evidence="5" key="1">
    <citation type="submission" date="2016-11" db="EMBL/GenBank/DDBJ databases">
        <authorList>
            <person name="Varghese N."/>
            <person name="Submissions S."/>
        </authorList>
    </citation>
    <scope>NUCLEOTIDE SEQUENCE [LARGE SCALE GENOMIC DNA]</scope>
    <source>
        <strain evidence="5">DSM 2635</strain>
    </source>
</reference>
<dbReference type="STRING" id="1121321.SAMN04488530_11032"/>
<dbReference type="EMBL" id="FQWX01000010">
    <property type="protein sequence ID" value="SHG88061.1"/>
    <property type="molecule type" value="Genomic_DNA"/>
</dbReference>
<dbReference type="OrthoDB" id="9807202at2"/>
<protein>
    <recommendedName>
        <fullName evidence="3">Probable chemoreceptor glutamine deamidase CheD</fullName>
        <ecNumber evidence="3">3.5.1.44</ecNumber>
    </recommendedName>
</protein>
<comment type="catalytic activity">
    <reaction evidence="3">
        <text>L-glutaminyl-[protein] + H2O = L-glutamyl-[protein] + NH4(+)</text>
        <dbReference type="Rhea" id="RHEA:16441"/>
        <dbReference type="Rhea" id="RHEA-COMP:10207"/>
        <dbReference type="Rhea" id="RHEA-COMP:10208"/>
        <dbReference type="ChEBI" id="CHEBI:15377"/>
        <dbReference type="ChEBI" id="CHEBI:28938"/>
        <dbReference type="ChEBI" id="CHEBI:29973"/>
        <dbReference type="ChEBI" id="CHEBI:30011"/>
        <dbReference type="EC" id="3.5.1.44"/>
    </reaction>
</comment>
<dbReference type="PANTHER" id="PTHR35147">
    <property type="entry name" value="CHEMORECEPTOR GLUTAMINE DEAMIDASE CHED-RELATED"/>
    <property type="match status" value="1"/>
</dbReference>
<comment type="similarity">
    <text evidence="3">Belongs to the CheD family.</text>
</comment>
<keyword evidence="5" id="KW-1185">Reference proteome</keyword>
<dbReference type="CDD" id="cd16352">
    <property type="entry name" value="CheD"/>
    <property type="match status" value="1"/>
</dbReference>
<dbReference type="InterPro" id="IPR038592">
    <property type="entry name" value="CheD-like_sf"/>
</dbReference>
<dbReference type="EC" id="3.5.1.44" evidence="3"/>
<dbReference type="Proteomes" id="UP000243255">
    <property type="component" value="Unassembled WGS sequence"/>
</dbReference>
<evidence type="ECO:0000313" key="5">
    <source>
        <dbReference type="Proteomes" id="UP000243255"/>
    </source>
</evidence>
<name>A0A1M5NEX1_9FIRM</name>
<dbReference type="InterPro" id="IPR005659">
    <property type="entry name" value="Chemorcpt_Glu_NH3ase_CheD"/>
</dbReference>
<dbReference type="GO" id="GO:0050568">
    <property type="term" value="F:protein-glutamine glutaminase activity"/>
    <property type="evidence" value="ECO:0007669"/>
    <property type="project" value="UniProtKB-UniRule"/>
</dbReference>
<dbReference type="HAMAP" id="MF_01440">
    <property type="entry name" value="CheD"/>
    <property type="match status" value="1"/>
</dbReference>
<dbReference type="Gene3D" id="3.30.1330.200">
    <property type="match status" value="1"/>
</dbReference>
<dbReference type="GO" id="GO:0006935">
    <property type="term" value="P:chemotaxis"/>
    <property type="evidence" value="ECO:0007669"/>
    <property type="project" value="UniProtKB-UniRule"/>
</dbReference>
<evidence type="ECO:0000313" key="4">
    <source>
        <dbReference type="EMBL" id="SHG88061.1"/>
    </source>
</evidence>
<keyword evidence="1 3" id="KW-0145">Chemotaxis</keyword>
<accession>A0A1M5NEX1</accession>